<accession>A0A3D3TKT4</accession>
<organism evidence="2 3">
    <name type="scientific">Mesotoga infera</name>
    <dbReference type="NCBI Taxonomy" id="1236046"/>
    <lineage>
        <taxon>Bacteria</taxon>
        <taxon>Thermotogati</taxon>
        <taxon>Thermotogota</taxon>
        <taxon>Thermotogae</taxon>
        <taxon>Kosmotogales</taxon>
        <taxon>Kosmotogaceae</taxon>
        <taxon>Mesotoga</taxon>
    </lineage>
</organism>
<reference evidence="2 3" key="1">
    <citation type="journal article" date="2018" name="Nat. Biotechnol.">
        <title>A standardized bacterial taxonomy based on genome phylogeny substantially revises the tree of life.</title>
        <authorList>
            <person name="Parks D.H."/>
            <person name="Chuvochina M."/>
            <person name="Waite D.W."/>
            <person name="Rinke C."/>
            <person name="Skarshewski A."/>
            <person name="Chaumeil P.A."/>
            <person name="Hugenholtz P."/>
        </authorList>
    </citation>
    <scope>NUCLEOTIDE SEQUENCE [LARGE SCALE GENOMIC DNA]</scope>
    <source>
        <strain evidence="2">UBA9905</strain>
    </source>
</reference>
<dbReference type="PANTHER" id="PTHR28008:SF1">
    <property type="entry name" value="DOMAIN PROTEIN, PUTATIVE (AFU_ORTHOLOGUE AFUA_3G10980)-RELATED"/>
    <property type="match status" value="1"/>
</dbReference>
<name>A0A3D3TKT4_9BACT</name>
<dbReference type="EMBL" id="DQBS01000037">
    <property type="protein sequence ID" value="HCO69237.1"/>
    <property type="molecule type" value="Genomic_DNA"/>
</dbReference>
<gene>
    <name evidence="2" type="ORF">DIT26_01420</name>
</gene>
<protein>
    <submittedName>
        <fullName evidence="2">Antibiotic resistance protein VanZ</fullName>
    </submittedName>
</protein>
<evidence type="ECO:0000313" key="3">
    <source>
        <dbReference type="Proteomes" id="UP000264215"/>
    </source>
</evidence>
<feature type="transmembrane region" description="Helical" evidence="1">
    <location>
        <begin position="36"/>
        <end position="53"/>
    </location>
</feature>
<comment type="caution">
    <text evidence="2">The sequence shown here is derived from an EMBL/GenBank/DDBJ whole genome shotgun (WGS) entry which is preliminary data.</text>
</comment>
<sequence>MKRILVIVLSIMYMVATVFFYLRPGVPSFAAGSDKFLHFIGFFFGGLLFMLCSKIGVKGLTRISFFLFLAIGPIILEFLQILSPYRYFDAIDIAFNYLGWTIPVLIFSFNWRSRLFSADKSSQS</sequence>
<proteinExistence type="predicted"/>
<keyword evidence="1" id="KW-0812">Transmembrane</keyword>
<dbReference type="PANTHER" id="PTHR28008">
    <property type="entry name" value="DOMAIN PROTEIN, PUTATIVE (AFU_ORTHOLOGUE AFUA_3G10980)-RELATED"/>
    <property type="match status" value="1"/>
</dbReference>
<evidence type="ECO:0000313" key="2">
    <source>
        <dbReference type="EMBL" id="HCO69237.1"/>
    </source>
</evidence>
<evidence type="ECO:0000256" key="1">
    <source>
        <dbReference type="SAM" id="Phobius"/>
    </source>
</evidence>
<feature type="transmembrane region" description="Helical" evidence="1">
    <location>
        <begin position="5"/>
        <end position="24"/>
    </location>
</feature>
<feature type="transmembrane region" description="Helical" evidence="1">
    <location>
        <begin position="94"/>
        <end position="111"/>
    </location>
</feature>
<dbReference type="AlphaFoldDB" id="A0A3D3TKT4"/>
<dbReference type="Proteomes" id="UP000264215">
    <property type="component" value="Unassembled WGS sequence"/>
</dbReference>
<feature type="transmembrane region" description="Helical" evidence="1">
    <location>
        <begin position="65"/>
        <end position="82"/>
    </location>
</feature>
<keyword evidence="1" id="KW-0472">Membrane</keyword>
<keyword evidence="1" id="KW-1133">Transmembrane helix</keyword>